<dbReference type="Pfam" id="PF05378">
    <property type="entry name" value="Hydant_A_N"/>
    <property type="match status" value="1"/>
</dbReference>
<reference evidence="4 5" key="1">
    <citation type="submission" date="2019-03" db="EMBL/GenBank/DDBJ databases">
        <title>Genomic Encyclopedia of Type Strains, Phase IV (KMG-IV): sequencing the most valuable type-strain genomes for metagenomic binning, comparative biology and taxonomic classification.</title>
        <authorList>
            <person name="Goeker M."/>
        </authorList>
    </citation>
    <scope>NUCLEOTIDE SEQUENCE [LARGE SCALE GENOMIC DNA]</scope>
    <source>
        <strain evidence="4 5">DSM 25903</strain>
    </source>
</reference>
<dbReference type="EMBL" id="SNZR01000011">
    <property type="protein sequence ID" value="TDR92956.1"/>
    <property type="molecule type" value="Genomic_DNA"/>
</dbReference>
<dbReference type="InterPro" id="IPR002821">
    <property type="entry name" value="Hydantoinase_A"/>
</dbReference>
<dbReference type="Pfam" id="PF01968">
    <property type="entry name" value="Hydantoinase_A"/>
    <property type="match status" value="1"/>
</dbReference>
<dbReference type="PANTHER" id="PTHR11365">
    <property type="entry name" value="5-OXOPROLINASE RELATED"/>
    <property type="match status" value="1"/>
</dbReference>
<feature type="domain" description="Hydantoinase A/oxoprolinase" evidence="1">
    <location>
        <begin position="205"/>
        <end position="501"/>
    </location>
</feature>
<name>A0A4R7C7Z2_9HYPH</name>
<dbReference type="Pfam" id="PF19278">
    <property type="entry name" value="Hydant_A_C"/>
    <property type="match status" value="1"/>
</dbReference>
<feature type="domain" description="Hydantoinase/oxoprolinase N-terminal" evidence="2">
    <location>
        <begin position="6"/>
        <end position="182"/>
    </location>
</feature>
<evidence type="ECO:0000313" key="5">
    <source>
        <dbReference type="Proteomes" id="UP000295122"/>
    </source>
</evidence>
<dbReference type="AlphaFoldDB" id="A0A4R7C7Z2"/>
<gene>
    <name evidence="4" type="ORF">EV668_0200</name>
</gene>
<accession>A0A4R7C7Z2</accession>
<dbReference type="InterPro" id="IPR045079">
    <property type="entry name" value="Oxoprolinase-like"/>
</dbReference>
<organism evidence="4 5">
    <name type="scientific">Enterovirga rhinocerotis</name>
    <dbReference type="NCBI Taxonomy" id="1339210"/>
    <lineage>
        <taxon>Bacteria</taxon>
        <taxon>Pseudomonadati</taxon>
        <taxon>Pseudomonadota</taxon>
        <taxon>Alphaproteobacteria</taxon>
        <taxon>Hyphomicrobiales</taxon>
        <taxon>Methylobacteriaceae</taxon>
        <taxon>Enterovirga</taxon>
    </lineage>
</organism>
<evidence type="ECO:0000259" key="1">
    <source>
        <dbReference type="Pfam" id="PF01968"/>
    </source>
</evidence>
<dbReference type="InterPro" id="IPR049517">
    <property type="entry name" value="ACX-like_C"/>
</dbReference>
<dbReference type="GO" id="GO:0006749">
    <property type="term" value="P:glutathione metabolic process"/>
    <property type="evidence" value="ECO:0007669"/>
    <property type="project" value="TreeGrafter"/>
</dbReference>
<dbReference type="GO" id="GO:0005829">
    <property type="term" value="C:cytosol"/>
    <property type="evidence" value="ECO:0007669"/>
    <property type="project" value="TreeGrafter"/>
</dbReference>
<dbReference type="PANTHER" id="PTHR11365:SF23">
    <property type="entry name" value="HYPOTHETICAL 5-OXOPROLINASE (EUROFUNG)-RELATED"/>
    <property type="match status" value="1"/>
</dbReference>
<evidence type="ECO:0000259" key="3">
    <source>
        <dbReference type="Pfam" id="PF19278"/>
    </source>
</evidence>
<dbReference type="InterPro" id="IPR008040">
    <property type="entry name" value="Hydant_A_N"/>
</dbReference>
<evidence type="ECO:0000313" key="4">
    <source>
        <dbReference type="EMBL" id="TDR92956.1"/>
    </source>
</evidence>
<protein>
    <submittedName>
        <fullName evidence="4">N-methylhydantoinase A</fullName>
    </submittedName>
</protein>
<dbReference type="RefSeq" id="WP_133767997.1">
    <property type="nucleotide sequence ID" value="NZ_SNZR01000011.1"/>
</dbReference>
<proteinExistence type="predicted"/>
<dbReference type="GO" id="GO:0017168">
    <property type="term" value="F:5-oxoprolinase (ATP-hydrolyzing) activity"/>
    <property type="evidence" value="ECO:0007669"/>
    <property type="project" value="TreeGrafter"/>
</dbReference>
<dbReference type="Proteomes" id="UP000295122">
    <property type="component" value="Unassembled WGS sequence"/>
</dbReference>
<sequence length="701" mass="75249">MSPFAISVDIGGTFTDFVLQDRERRTIFTEKVLTTPHAPEEAIFSGLDLLSRRAGLRADACDLFLHATTIITNAVIERKGRDFVLLHTEGFRTTLETGREHRYDLTNLKLRFPEPLTKESLKLAVAERVSAKGEILGAPCREAVMEGVRRLVDDTGVTNFAICFLHSYRNDANERAVRDWIVELYPEAYVSISSAIAPAQREYERWMTCAVNAYTMPMLADYVGRLEQGLSERGFRGRGLMMTSSGLPLSFEHCVRYPVRLIESGPAAGVLAARGIAERNADAARGADFANILAYDMGGTTAKGAFLTAGDVHVQSSLEVDRVGAFESGSGLPLVIPAIDLIEIGAGGGSIAAIDERGVIAVGPRSAGADPGPACYGRGGTQATLTDANLVLGLLSEPNFRNSGIEVSTALARRAIETTIASPLGISVERAALGIHNTINENVARAFRVHAAELGIDYRRYTLVTTGGSSSLHAVSIARILNIRRVVFPFGAGVSSAFGLFMGQEGIALQKTRLLRLDQATGAGIAAQVDSMIAAERFASLLAQGSAATSLTLGMRYEGQGYEIAVKLGSDRRAYDPAAIQAAFEAEYRKVFGLIFPDYTIEIVHWTVEVSRDRAMSELDGFGYENLRQEGAAEKGARAVLGRPGGDLSVPVFDRYALRPGDAVPGPALVEENDTTIYIPAGSRAVVAPSFDLIADLEAQP</sequence>
<dbReference type="OrthoDB" id="9759608at2"/>
<keyword evidence="5" id="KW-1185">Reference proteome</keyword>
<comment type="caution">
    <text evidence="4">The sequence shown here is derived from an EMBL/GenBank/DDBJ whole genome shotgun (WGS) entry which is preliminary data.</text>
</comment>
<evidence type="ECO:0000259" key="2">
    <source>
        <dbReference type="Pfam" id="PF05378"/>
    </source>
</evidence>
<feature type="domain" description="Acetophenone carboxylase-like C-terminal" evidence="3">
    <location>
        <begin position="550"/>
        <end position="687"/>
    </location>
</feature>